<feature type="transmembrane region" description="Helical" evidence="1">
    <location>
        <begin position="91"/>
        <end position="109"/>
    </location>
</feature>
<protein>
    <submittedName>
        <fullName evidence="2">Uncharacterized protein</fullName>
    </submittedName>
</protein>
<accession>A0A9P1IJT3</accession>
<organism evidence="2 3">
    <name type="scientific">Caenorhabditis angaria</name>
    <dbReference type="NCBI Taxonomy" id="860376"/>
    <lineage>
        <taxon>Eukaryota</taxon>
        <taxon>Metazoa</taxon>
        <taxon>Ecdysozoa</taxon>
        <taxon>Nematoda</taxon>
        <taxon>Chromadorea</taxon>
        <taxon>Rhabditida</taxon>
        <taxon>Rhabditina</taxon>
        <taxon>Rhabditomorpha</taxon>
        <taxon>Rhabditoidea</taxon>
        <taxon>Rhabditidae</taxon>
        <taxon>Peloderinae</taxon>
        <taxon>Caenorhabditis</taxon>
    </lineage>
</organism>
<reference evidence="2" key="1">
    <citation type="submission" date="2022-11" db="EMBL/GenBank/DDBJ databases">
        <authorList>
            <person name="Kikuchi T."/>
        </authorList>
    </citation>
    <scope>NUCLEOTIDE SEQUENCE</scope>
    <source>
        <strain evidence="2">PS1010</strain>
    </source>
</reference>
<comment type="caution">
    <text evidence="2">The sequence shown here is derived from an EMBL/GenBank/DDBJ whole genome shotgun (WGS) entry which is preliminary data.</text>
</comment>
<proteinExistence type="predicted"/>
<dbReference type="Proteomes" id="UP001152747">
    <property type="component" value="Unassembled WGS sequence"/>
</dbReference>
<evidence type="ECO:0000256" key="1">
    <source>
        <dbReference type="SAM" id="Phobius"/>
    </source>
</evidence>
<name>A0A9P1IJT3_9PELO</name>
<keyword evidence="1" id="KW-0472">Membrane</keyword>
<keyword evidence="1" id="KW-0812">Transmembrane</keyword>
<gene>
    <name evidence="2" type="ORF">CAMP_LOCUS9476</name>
</gene>
<feature type="transmembrane region" description="Helical" evidence="1">
    <location>
        <begin position="144"/>
        <end position="165"/>
    </location>
</feature>
<dbReference type="AlphaFoldDB" id="A0A9P1IJT3"/>
<feature type="transmembrane region" description="Helical" evidence="1">
    <location>
        <begin position="14"/>
        <end position="39"/>
    </location>
</feature>
<dbReference type="PROSITE" id="PS51257">
    <property type="entry name" value="PROKAR_LIPOPROTEIN"/>
    <property type="match status" value="1"/>
</dbReference>
<keyword evidence="1" id="KW-1133">Transmembrane helix</keyword>
<evidence type="ECO:0000313" key="3">
    <source>
        <dbReference type="Proteomes" id="UP001152747"/>
    </source>
</evidence>
<keyword evidence="3" id="KW-1185">Reference proteome</keyword>
<dbReference type="EMBL" id="CANHGI010000004">
    <property type="protein sequence ID" value="CAI5446839.1"/>
    <property type="molecule type" value="Genomic_DNA"/>
</dbReference>
<evidence type="ECO:0000313" key="2">
    <source>
        <dbReference type="EMBL" id="CAI5446839.1"/>
    </source>
</evidence>
<sequence length="191" mass="21533">MWQKFFEHEPKIKIYFRIIIGILAIFHVVLGIACIFQIYREQAEVQNYNEITFDALIKAQNSMRNTEFLPFVIFGSLLIFAIFPFYPNIVLIISIGIAEIIILILSKTWNSLNFKAHCKEVAGKKEIKLACEKIEAVLGLNVHLVSAGIFVGLFTIGVLVAVAVIHRPKSAEKIVETTRKSSPINSKSDVI</sequence>
<feature type="transmembrane region" description="Helical" evidence="1">
    <location>
        <begin position="68"/>
        <end position="86"/>
    </location>
</feature>